<keyword evidence="3" id="KW-1185">Reference proteome</keyword>
<proteinExistence type="predicted"/>
<feature type="compositionally biased region" description="Low complexity" evidence="1">
    <location>
        <begin position="334"/>
        <end position="346"/>
    </location>
</feature>
<dbReference type="AlphaFoldDB" id="A0AAD6U695"/>
<protein>
    <submittedName>
        <fullName evidence="2">Uncharacterized protein</fullName>
    </submittedName>
</protein>
<comment type="caution">
    <text evidence="2">The sequence shown here is derived from an EMBL/GenBank/DDBJ whole genome shotgun (WGS) entry which is preliminary data.</text>
</comment>
<sequence length="346" mass="37745">MAGQVLWSHSEVDNGRFAGRLAQSQHGLHICSWIVSDSRSQFDYGFRGMNACSIACLQFARHALRSAHSYRTAPDTGSFLSEILTRGFFRRVLAICAEGPESGPYAIDTAYETFDFAQELIPLLYGAPRPASRTYISGLIAALKETGLRTALTITSANHHRACVYVPPGDPRLVPLYLIFDSAQSCGRGASIAVHTSSAAAAAYLIGLYVPGATLSGDFFVFQADSSVRRARTAARVLDLRFGAARVLRDNVHPQAHPPGIFDDAEYAYRLQLEYLRELGHHAETFRAGVARTEPNSKHGGNRDRWGAWPNYPPKPLSTSTSSFSPGLPRSESDSLYSVSCSSLRA</sequence>
<evidence type="ECO:0000313" key="2">
    <source>
        <dbReference type="EMBL" id="KAJ7091559.1"/>
    </source>
</evidence>
<feature type="region of interest" description="Disordered" evidence="1">
    <location>
        <begin position="290"/>
        <end position="346"/>
    </location>
</feature>
<evidence type="ECO:0000313" key="3">
    <source>
        <dbReference type="Proteomes" id="UP001222325"/>
    </source>
</evidence>
<accession>A0AAD6U695</accession>
<name>A0AAD6U695_9AGAR</name>
<reference evidence="2" key="1">
    <citation type="submission" date="2023-03" db="EMBL/GenBank/DDBJ databases">
        <title>Massive genome expansion in bonnet fungi (Mycena s.s.) driven by repeated elements and novel gene families across ecological guilds.</title>
        <authorList>
            <consortium name="Lawrence Berkeley National Laboratory"/>
            <person name="Harder C.B."/>
            <person name="Miyauchi S."/>
            <person name="Viragh M."/>
            <person name="Kuo A."/>
            <person name="Thoen E."/>
            <person name="Andreopoulos B."/>
            <person name="Lu D."/>
            <person name="Skrede I."/>
            <person name="Drula E."/>
            <person name="Henrissat B."/>
            <person name="Morin E."/>
            <person name="Kohler A."/>
            <person name="Barry K."/>
            <person name="LaButti K."/>
            <person name="Morin E."/>
            <person name="Salamov A."/>
            <person name="Lipzen A."/>
            <person name="Mereny Z."/>
            <person name="Hegedus B."/>
            <person name="Baldrian P."/>
            <person name="Stursova M."/>
            <person name="Weitz H."/>
            <person name="Taylor A."/>
            <person name="Grigoriev I.V."/>
            <person name="Nagy L.G."/>
            <person name="Martin F."/>
            <person name="Kauserud H."/>
        </authorList>
    </citation>
    <scope>NUCLEOTIDE SEQUENCE</scope>
    <source>
        <strain evidence="2">CBHHK173m</strain>
    </source>
</reference>
<dbReference type="Proteomes" id="UP001222325">
    <property type="component" value="Unassembled WGS sequence"/>
</dbReference>
<feature type="compositionally biased region" description="Basic and acidic residues" evidence="1">
    <location>
        <begin position="295"/>
        <end position="306"/>
    </location>
</feature>
<evidence type="ECO:0000256" key="1">
    <source>
        <dbReference type="SAM" id="MobiDB-lite"/>
    </source>
</evidence>
<organism evidence="2 3">
    <name type="scientific">Mycena belliarum</name>
    <dbReference type="NCBI Taxonomy" id="1033014"/>
    <lineage>
        <taxon>Eukaryota</taxon>
        <taxon>Fungi</taxon>
        <taxon>Dikarya</taxon>
        <taxon>Basidiomycota</taxon>
        <taxon>Agaricomycotina</taxon>
        <taxon>Agaricomycetes</taxon>
        <taxon>Agaricomycetidae</taxon>
        <taxon>Agaricales</taxon>
        <taxon>Marasmiineae</taxon>
        <taxon>Mycenaceae</taxon>
        <taxon>Mycena</taxon>
    </lineage>
</organism>
<dbReference type="EMBL" id="JARJCN010000020">
    <property type="protein sequence ID" value="KAJ7091559.1"/>
    <property type="molecule type" value="Genomic_DNA"/>
</dbReference>
<gene>
    <name evidence="2" type="ORF">B0H15DRAFT_836633</name>
</gene>